<protein>
    <submittedName>
        <fullName evidence="3">Stress protein</fullName>
    </submittedName>
</protein>
<feature type="domain" description="YdbS-like PH" evidence="2">
    <location>
        <begin position="425"/>
        <end position="490"/>
    </location>
</feature>
<dbReference type="RefSeq" id="WP_086745752.1">
    <property type="nucleotide sequence ID" value="NZ_MWPV01000007.1"/>
</dbReference>
<evidence type="ECO:0000313" key="3">
    <source>
        <dbReference type="EMBL" id="OUL56238.1"/>
    </source>
</evidence>
<feature type="transmembrane region" description="Helical" evidence="1">
    <location>
        <begin position="207"/>
        <end position="228"/>
    </location>
</feature>
<dbReference type="InterPro" id="IPR014529">
    <property type="entry name" value="UCP026631"/>
</dbReference>
<dbReference type="Pfam" id="PF03703">
    <property type="entry name" value="bPH_2"/>
    <property type="match status" value="2"/>
</dbReference>
<dbReference type="Proteomes" id="UP000194841">
    <property type="component" value="Unassembled WGS sequence"/>
</dbReference>
<feature type="transmembrane region" description="Helical" evidence="1">
    <location>
        <begin position="56"/>
        <end position="79"/>
    </location>
</feature>
<dbReference type="PANTHER" id="PTHR34473:SF2">
    <property type="entry name" value="UPF0699 TRANSMEMBRANE PROTEIN YDBT"/>
    <property type="match status" value="1"/>
</dbReference>
<dbReference type="InterPro" id="IPR005182">
    <property type="entry name" value="YdbS-like_PH"/>
</dbReference>
<keyword evidence="1" id="KW-0812">Transmembrane</keyword>
<accession>A0A2C9ZZQ4</accession>
<feature type="domain" description="YdbS-like PH" evidence="2">
    <location>
        <begin position="78"/>
        <end position="145"/>
    </location>
</feature>
<feature type="transmembrane region" description="Helical" evidence="1">
    <location>
        <begin position="383"/>
        <end position="401"/>
    </location>
</feature>
<name>A0A2C9ZZQ4_PSEDV</name>
<evidence type="ECO:0000259" key="2">
    <source>
        <dbReference type="Pfam" id="PF03703"/>
    </source>
</evidence>
<organism evidence="3 4">
    <name type="scientific">Pseudoalteromonas ulvae</name>
    <dbReference type="NCBI Taxonomy" id="107327"/>
    <lineage>
        <taxon>Bacteria</taxon>
        <taxon>Pseudomonadati</taxon>
        <taxon>Pseudomonadota</taxon>
        <taxon>Gammaproteobacteria</taxon>
        <taxon>Alteromonadales</taxon>
        <taxon>Pseudoalteromonadaceae</taxon>
        <taxon>Pseudoalteromonas</taxon>
    </lineage>
</organism>
<keyword evidence="4" id="KW-1185">Reference proteome</keyword>
<keyword evidence="1" id="KW-0472">Membrane</keyword>
<feature type="transmembrane region" description="Helical" evidence="1">
    <location>
        <begin position="407"/>
        <end position="425"/>
    </location>
</feature>
<evidence type="ECO:0000313" key="4">
    <source>
        <dbReference type="Proteomes" id="UP000194841"/>
    </source>
</evidence>
<dbReference type="AlphaFoldDB" id="A0A2C9ZZQ4"/>
<dbReference type="PIRSF" id="PIRSF026631">
    <property type="entry name" value="UCP026631"/>
    <property type="match status" value="1"/>
</dbReference>
<feature type="transmembrane region" description="Helical" evidence="1">
    <location>
        <begin position="248"/>
        <end position="275"/>
    </location>
</feature>
<comment type="caution">
    <text evidence="3">The sequence shown here is derived from an EMBL/GenBank/DDBJ whole genome shotgun (WGS) entry which is preliminary data.</text>
</comment>
<gene>
    <name evidence="3" type="ORF">B1199_19190</name>
</gene>
<sequence>MNECLNVKAQAQTWQKLSPLSLLYFVLHFVVRFVKDGLLNLAPVVVIFVTQVDNKLFWGSVALGVFAVGLVSYSVLYYLNFRFKVTDHEVILRKGVVKKERITLNFAKIQNVNIAVPFYFGPFNLVNCTFDAAGSAGQEVGLPGIVSDAGQTMRETIFNYKQQHQVSESDLTPEESELSNHQAEAQPTFSLSNVEVAKFGLMSSMMLLVLAGFAPFIEHIVSFSKARFVEPLMALLMPIIGSEQGASVVAVVTVLVCMIVLFISASVLGAVLRFYNYQLFVQGAKIKRVSGLLERHQMSVSTSKIQAIEIKQNWIGLILRRFVVTCKQVENSQNPAAKKGQSLIIPALRKGQIKQVLSFFGQECLPSAIPFAAIHSNFWRKNFVLFCVLPVLGANALVYLLFNQMLWWQSAVVLLLGLVLCIMRYKRYGFYSDGEKVFVRTGFIGQTVTIFSIYKVQQIQKTQTPMMRKAGLSTLTIQLACGRLRIPYLPNCLVTNFINLALYHTESTQRSWL</sequence>
<evidence type="ECO:0000256" key="1">
    <source>
        <dbReference type="SAM" id="Phobius"/>
    </source>
</evidence>
<feature type="transmembrane region" description="Helical" evidence="1">
    <location>
        <begin position="21"/>
        <end position="50"/>
    </location>
</feature>
<reference evidence="3 4" key="1">
    <citation type="submission" date="2017-02" db="EMBL/GenBank/DDBJ databases">
        <title>Pseudoalteromonas ulvae TC14 Genome.</title>
        <authorList>
            <person name="Molmeret M."/>
        </authorList>
    </citation>
    <scope>NUCLEOTIDE SEQUENCE [LARGE SCALE GENOMIC DNA]</scope>
    <source>
        <strain evidence="3">TC14</strain>
    </source>
</reference>
<keyword evidence="1" id="KW-1133">Transmembrane helix</keyword>
<dbReference type="EMBL" id="MWPV01000007">
    <property type="protein sequence ID" value="OUL56238.1"/>
    <property type="molecule type" value="Genomic_DNA"/>
</dbReference>
<proteinExistence type="predicted"/>
<dbReference type="PANTHER" id="PTHR34473">
    <property type="entry name" value="UPF0699 TRANSMEMBRANE PROTEIN YDBS"/>
    <property type="match status" value="1"/>
</dbReference>
<dbReference type="OrthoDB" id="155986at2"/>